<gene>
    <name evidence="1" type="ORF">LMG29542_08166</name>
</gene>
<keyword evidence="2" id="KW-1185">Reference proteome</keyword>
<dbReference type="AlphaFoldDB" id="A0A6J5F8F9"/>
<proteinExistence type="predicted"/>
<accession>A0A6J5F8F9</accession>
<evidence type="ECO:0000313" key="2">
    <source>
        <dbReference type="Proteomes" id="UP000494363"/>
    </source>
</evidence>
<dbReference type="EMBL" id="CADIKH010000170">
    <property type="protein sequence ID" value="CAB3774784.1"/>
    <property type="molecule type" value="Genomic_DNA"/>
</dbReference>
<organism evidence="1 2">
    <name type="scientific">Paraburkholderia humisilvae</name>
    <dbReference type="NCBI Taxonomy" id="627669"/>
    <lineage>
        <taxon>Bacteria</taxon>
        <taxon>Pseudomonadati</taxon>
        <taxon>Pseudomonadota</taxon>
        <taxon>Betaproteobacteria</taxon>
        <taxon>Burkholderiales</taxon>
        <taxon>Burkholderiaceae</taxon>
        <taxon>Paraburkholderia</taxon>
    </lineage>
</organism>
<evidence type="ECO:0000313" key="1">
    <source>
        <dbReference type="EMBL" id="CAB3774784.1"/>
    </source>
</evidence>
<protein>
    <submittedName>
        <fullName evidence="1">Uncharacterized protein</fullName>
    </submittedName>
</protein>
<name>A0A6J5F8F9_9BURK</name>
<sequence length="63" mass="6406">MSAGGSPHDCIGQDNPARITDVFGDEPELANAGFTAISVHGYVISAPRPCGTGAQGSFPYLSP</sequence>
<dbReference type="Proteomes" id="UP000494363">
    <property type="component" value="Unassembled WGS sequence"/>
</dbReference>
<reference evidence="1 2" key="1">
    <citation type="submission" date="2020-04" db="EMBL/GenBank/DDBJ databases">
        <authorList>
            <person name="De Canck E."/>
        </authorList>
    </citation>
    <scope>NUCLEOTIDE SEQUENCE [LARGE SCALE GENOMIC DNA]</scope>
    <source>
        <strain evidence="1 2">LMG 29542</strain>
    </source>
</reference>